<organism evidence="1 2">
    <name type="scientific">Coniosporium uncinatum</name>
    <dbReference type="NCBI Taxonomy" id="93489"/>
    <lineage>
        <taxon>Eukaryota</taxon>
        <taxon>Fungi</taxon>
        <taxon>Dikarya</taxon>
        <taxon>Ascomycota</taxon>
        <taxon>Pezizomycotina</taxon>
        <taxon>Dothideomycetes</taxon>
        <taxon>Dothideomycetes incertae sedis</taxon>
        <taxon>Coniosporium</taxon>
    </lineage>
</organism>
<evidence type="ECO:0000313" key="2">
    <source>
        <dbReference type="Proteomes" id="UP001186974"/>
    </source>
</evidence>
<name>A0ACC3DNI0_9PEZI</name>
<accession>A0ACC3DNI0</accession>
<dbReference type="EMBL" id="JAWDJW010002170">
    <property type="protein sequence ID" value="KAK3078133.1"/>
    <property type="molecule type" value="Genomic_DNA"/>
</dbReference>
<sequence>MTVLDVEVTPAAEQDKPSNLNFQPRNRWTSEEAITAVQWLSRSVIGVLTISQRLLILEDGSMRVTDSFDLIHKHIFHQDLFSRQLHRAVEQLDESDTSMHGVVADAFHMSFRAYKGRLFVLGFNDISIGALSNWADRLVALMEEGDYIAALELATSYYNGDADKITVGLPEDDSARHSLVREKLLDMIAASLKYTFARVRDVGSKQGQDSLKELAVVTCTACLSMEDQPYLFEDVYEAFQEQSADGIFFETLENYILDAEVSMVPPDVLQDLISYYASAGQGARLEEMVCRLDTQAMDLDQVTMLCKQYFLYDALTYVWNRAIGDFITPLVEYLSLVKMMDPSGDDDDERIRAHLEPLATKVFAYLAFSFTGRIYPSGDDMPEHLVAKAKGDLYGFLLSGRTTEWPPGSKTVFLSRTDGSEEPSYPYLRLLLHHDTPSFMSMLNEAFEDSYLNQAQDIQTNGASKRQSTNGGMPKLLPTRQIIISILLDVMSSDDFYPEDTVYFDMFIARNLPKFHQFINLPGNTLHKVIEGLCNNPLEEISGDCQLSVEYLLSFYHPSDLEALIPLFQNAHFYRVLKSVYRSSKQYANLLQTCFEDPEDAFAVFDCIRECLRRNSGLTAKQIREFQAVIMQHPRDLVAIDPVQAARTLRAFAPQLIEQVLDAQDENSHVQYVMLRTLLEHEQPLESVLSEDLPPTNFEEHYVQLMCLFDPTHVADYV</sequence>
<reference evidence="1" key="1">
    <citation type="submission" date="2024-09" db="EMBL/GenBank/DDBJ databases">
        <title>Black Yeasts Isolated from many extreme environments.</title>
        <authorList>
            <person name="Coleine C."/>
            <person name="Stajich J.E."/>
            <person name="Selbmann L."/>
        </authorList>
    </citation>
    <scope>NUCLEOTIDE SEQUENCE</scope>
    <source>
        <strain evidence="1">CCFEE 5737</strain>
    </source>
</reference>
<gene>
    <name evidence="1" type="ORF">LTS18_008362</name>
</gene>
<comment type="caution">
    <text evidence="1">The sequence shown here is derived from an EMBL/GenBank/DDBJ whole genome shotgun (WGS) entry which is preliminary data.</text>
</comment>
<feature type="non-terminal residue" evidence="1">
    <location>
        <position position="718"/>
    </location>
</feature>
<proteinExistence type="predicted"/>
<evidence type="ECO:0000313" key="1">
    <source>
        <dbReference type="EMBL" id="KAK3078133.1"/>
    </source>
</evidence>
<keyword evidence="2" id="KW-1185">Reference proteome</keyword>
<dbReference type="Proteomes" id="UP001186974">
    <property type="component" value="Unassembled WGS sequence"/>
</dbReference>
<protein>
    <submittedName>
        <fullName evidence="1">Uncharacterized protein</fullName>
    </submittedName>
</protein>